<gene>
    <name evidence="1" type="ORF">PSYICH_LOCUS12306</name>
</gene>
<evidence type="ECO:0000313" key="2">
    <source>
        <dbReference type="Proteomes" id="UP001153636"/>
    </source>
</evidence>
<organism evidence="1 2">
    <name type="scientific">Psylliodes chrysocephalus</name>
    <dbReference type="NCBI Taxonomy" id="3402493"/>
    <lineage>
        <taxon>Eukaryota</taxon>
        <taxon>Metazoa</taxon>
        <taxon>Ecdysozoa</taxon>
        <taxon>Arthropoda</taxon>
        <taxon>Hexapoda</taxon>
        <taxon>Insecta</taxon>
        <taxon>Pterygota</taxon>
        <taxon>Neoptera</taxon>
        <taxon>Endopterygota</taxon>
        <taxon>Coleoptera</taxon>
        <taxon>Polyphaga</taxon>
        <taxon>Cucujiformia</taxon>
        <taxon>Chrysomeloidea</taxon>
        <taxon>Chrysomelidae</taxon>
        <taxon>Galerucinae</taxon>
        <taxon>Alticini</taxon>
        <taxon>Psylliodes</taxon>
    </lineage>
</organism>
<sequence length="142" mass="16414">MFLATLGFKTDTILKTVLAACKDSEGLSSSEEICLKYLVKGHTFMAADGIHGKIEQQMRKQKNVCDVQDFIEVCEKAAKKNQILRLTIGDFMHLKSIIRQRKSKESSDTLLYLKDVVEVKFERGLHDFFYKYKFVQYFKTEG</sequence>
<name>A0A9P0CYB4_9CUCU</name>
<protein>
    <submittedName>
        <fullName evidence="1">Uncharacterized protein</fullName>
    </submittedName>
</protein>
<evidence type="ECO:0000313" key="1">
    <source>
        <dbReference type="EMBL" id="CAH1111567.1"/>
    </source>
</evidence>
<dbReference type="OrthoDB" id="10585449at2759"/>
<keyword evidence="2" id="KW-1185">Reference proteome</keyword>
<reference evidence="1" key="1">
    <citation type="submission" date="2022-01" db="EMBL/GenBank/DDBJ databases">
        <authorList>
            <person name="King R."/>
        </authorList>
    </citation>
    <scope>NUCLEOTIDE SEQUENCE</scope>
</reference>
<dbReference type="AlphaFoldDB" id="A0A9P0CYB4"/>
<dbReference type="Proteomes" id="UP001153636">
    <property type="component" value="Chromosome 6"/>
</dbReference>
<accession>A0A9P0CYB4</accession>
<proteinExistence type="predicted"/>
<dbReference type="EMBL" id="OV651818">
    <property type="protein sequence ID" value="CAH1111567.1"/>
    <property type="molecule type" value="Genomic_DNA"/>
</dbReference>